<comment type="similarity">
    <text evidence="1">Belongs to the CWF19 family.</text>
</comment>
<proteinExistence type="inferred from homology"/>
<dbReference type="Gene3D" id="3.30.428.10">
    <property type="entry name" value="HIT-like"/>
    <property type="match status" value="1"/>
</dbReference>
<keyword evidence="6" id="KW-1185">Reference proteome</keyword>
<dbReference type="RefSeq" id="XP_038777636.1">
    <property type="nucleotide sequence ID" value="XM_038921708.1"/>
</dbReference>
<dbReference type="GeneID" id="62194793"/>
<dbReference type="InterPro" id="IPR036265">
    <property type="entry name" value="HIT-like_sf"/>
</dbReference>
<dbReference type="InterPro" id="IPR006768">
    <property type="entry name" value="Cwf19-like_C_dom-1"/>
</dbReference>
<dbReference type="GO" id="GO:0000398">
    <property type="term" value="P:mRNA splicing, via spliceosome"/>
    <property type="evidence" value="ECO:0007669"/>
    <property type="project" value="TreeGrafter"/>
</dbReference>
<protein>
    <submittedName>
        <fullName evidence="5">Uncharacterized protein</fullName>
    </submittedName>
</protein>
<organism evidence="5 6">
    <name type="scientific">Eeniella nana</name>
    <name type="common">Yeast</name>
    <name type="synonym">Brettanomyces nanus</name>
    <dbReference type="NCBI Taxonomy" id="13502"/>
    <lineage>
        <taxon>Eukaryota</taxon>
        <taxon>Fungi</taxon>
        <taxon>Dikarya</taxon>
        <taxon>Ascomycota</taxon>
        <taxon>Saccharomycotina</taxon>
        <taxon>Pichiomycetes</taxon>
        <taxon>Pichiales</taxon>
        <taxon>Pichiaceae</taxon>
        <taxon>Brettanomyces</taxon>
    </lineage>
</organism>
<sequence>MVQTRGSSHRRHEHHHHHHHHYLLHKERKDSASVIDSVPSISVLDEYADFNIIEAPDFEPSDDESVQSHEKVLDRIRDEKGHIDLGMFRKRKCNDQGFELDIQLGSEMPEQKSNALQVNTNNSKNIVEYEFGDKGSVWRMMKLEKTLEVGRSSNIEEVALERYGDLQLFHDALDEKKELERRLSVKDESKWVYGPEVKRDEISDSATNKVFVPTPEITSADISTARLDMLKSRIRKLPDYKIKEDRYHQLKEQYDEGLHHAPLSSFHKVKLPTEVAVDENDMTIDQLLRQERLTSVRSELEASAKQLASVHSFDDRDLDYQDEIASQFAHLDGGKNRTKSLKLIDNPKLARSIRTCFYCCDNRTSNPLMVKSSDSFYITLMPQPEITHHGCMIVPHEHLRNSLQLDTEQFQELRDIMQELSLFYYNEYHESVIFYENSVLETSHFTIGVMPLPLTYTPSVLKTYFVDGIMQQYDENTSSHQPLIMTSRERPYDSLIAKEAPYYHVWFTLDGGLGHIVENKGWPKGDLFTRQVVGGLLDVDQFKIRAKTRIVDDPGLIKTFKEKLGD</sequence>
<dbReference type="SUPFAM" id="SSF54197">
    <property type="entry name" value="HIT-like"/>
    <property type="match status" value="1"/>
</dbReference>
<reference evidence="5" key="1">
    <citation type="submission" date="2020-10" db="EMBL/GenBank/DDBJ databases">
        <authorList>
            <person name="Roach M.J.R."/>
        </authorList>
    </citation>
    <scope>NUCLEOTIDE SEQUENCE</scope>
    <source>
        <strain evidence="5">CBS 1945</strain>
    </source>
</reference>
<dbReference type="OrthoDB" id="2113965at2759"/>
<dbReference type="Proteomes" id="UP000662931">
    <property type="component" value="Chromosome 1"/>
</dbReference>
<evidence type="ECO:0000256" key="2">
    <source>
        <dbReference type="SAM" id="MobiDB-lite"/>
    </source>
</evidence>
<feature type="compositionally biased region" description="Basic residues" evidence="2">
    <location>
        <begin position="7"/>
        <end position="23"/>
    </location>
</feature>
<evidence type="ECO:0000259" key="4">
    <source>
        <dbReference type="Pfam" id="PF04677"/>
    </source>
</evidence>
<dbReference type="EMBL" id="CP064812">
    <property type="protein sequence ID" value="QPG74071.1"/>
    <property type="molecule type" value="Genomic_DNA"/>
</dbReference>
<name>A0A875RXA5_EENNA</name>
<dbReference type="InterPro" id="IPR040194">
    <property type="entry name" value="Cwf19-like"/>
</dbReference>
<feature type="domain" description="Cwf19-like C-terminal" evidence="4">
    <location>
        <begin position="346"/>
        <end position="455"/>
    </location>
</feature>
<dbReference type="KEGG" id="bnn:FOA43_001392"/>
<dbReference type="GO" id="GO:0071014">
    <property type="term" value="C:post-mRNA release spliceosomal complex"/>
    <property type="evidence" value="ECO:0007669"/>
    <property type="project" value="TreeGrafter"/>
</dbReference>
<feature type="region of interest" description="Disordered" evidence="2">
    <location>
        <begin position="1"/>
        <end position="28"/>
    </location>
</feature>
<dbReference type="InterPro" id="IPR006767">
    <property type="entry name" value="Cwf19-like_C_dom-2"/>
</dbReference>
<gene>
    <name evidence="5" type="ORF">FOA43_001392</name>
</gene>
<evidence type="ECO:0000256" key="1">
    <source>
        <dbReference type="ARBA" id="ARBA00006795"/>
    </source>
</evidence>
<evidence type="ECO:0000259" key="3">
    <source>
        <dbReference type="Pfam" id="PF04676"/>
    </source>
</evidence>
<dbReference type="PANTHER" id="PTHR12072:SF5">
    <property type="entry name" value="CWF19-LIKE PROTEIN 2"/>
    <property type="match status" value="1"/>
</dbReference>
<dbReference type="Pfam" id="PF04676">
    <property type="entry name" value="CwfJ_C_2"/>
    <property type="match status" value="1"/>
</dbReference>
<dbReference type="Pfam" id="PF04677">
    <property type="entry name" value="CwfJ_C_1"/>
    <property type="match status" value="1"/>
</dbReference>
<accession>A0A875RXA5</accession>
<dbReference type="PANTHER" id="PTHR12072">
    <property type="entry name" value="CWF19, CELL CYCLE CONTROL PROTEIN"/>
    <property type="match status" value="1"/>
</dbReference>
<evidence type="ECO:0000313" key="5">
    <source>
        <dbReference type="EMBL" id="QPG74071.1"/>
    </source>
</evidence>
<dbReference type="AlphaFoldDB" id="A0A875RXA5"/>
<feature type="domain" description="Cwf19-like protein C-terminal" evidence="3">
    <location>
        <begin position="478"/>
        <end position="547"/>
    </location>
</feature>
<evidence type="ECO:0000313" key="6">
    <source>
        <dbReference type="Proteomes" id="UP000662931"/>
    </source>
</evidence>